<dbReference type="PANTHER" id="PTHR10662">
    <property type="entry name" value="NUCLEAR RNA EXPORT FACTOR"/>
    <property type="match status" value="1"/>
</dbReference>
<evidence type="ECO:0000256" key="1">
    <source>
        <dbReference type="ARBA" id="ARBA00004642"/>
    </source>
</evidence>
<dbReference type="CDD" id="cd14342">
    <property type="entry name" value="UBA_TAP-C"/>
    <property type="match status" value="1"/>
</dbReference>
<dbReference type="PANTHER" id="PTHR10662:SF22">
    <property type="entry name" value="NUCLEAR RNA EXPORT FACTOR 1"/>
    <property type="match status" value="1"/>
</dbReference>
<dbReference type="Pfam" id="PF03943">
    <property type="entry name" value="TAP_C"/>
    <property type="match status" value="1"/>
</dbReference>
<protein>
    <submittedName>
        <fullName evidence="13">Nuclear RNA export factor 1-like</fullName>
    </submittedName>
</protein>
<dbReference type="FunFam" id="1.10.8.10:FF:000018">
    <property type="entry name" value="Nuclear RNA export factor 1"/>
    <property type="match status" value="1"/>
</dbReference>
<dbReference type="Gene3D" id="3.30.70.330">
    <property type="match status" value="1"/>
</dbReference>
<dbReference type="InterPro" id="IPR001611">
    <property type="entry name" value="Leu-rich_rpt"/>
</dbReference>
<dbReference type="GeneID" id="117241297"/>
<dbReference type="Pfam" id="PF09162">
    <property type="entry name" value="Tap-RNA_bind"/>
    <property type="match status" value="1"/>
</dbReference>
<dbReference type="GO" id="GO:0003723">
    <property type="term" value="F:RNA binding"/>
    <property type="evidence" value="ECO:0007669"/>
    <property type="project" value="UniProtKB-KW"/>
</dbReference>
<reference evidence="13" key="1">
    <citation type="submission" date="2025-08" db="UniProtKB">
        <authorList>
            <consortium name="RefSeq"/>
        </authorList>
    </citation>
    <scope>IDENTIFICATION</scope>
    <source>
        <tissue evidence="13">Muscle</tissue>
    </source>
</reference>
<dbReference type="GO" id="GO:0005635">
    <property type="term" value="C:nuclear envelope"/>
    <property type="evidence" value="ECO:0007669"/>
    <property type="project" value="UniProtKB-ARBA"/>
</dbReference>
<dbReference type="InterPro" id="IPR005637">
    <property type="entry name" value="TAP_C_dom"/>
</dbReference>
<keyword evidence="3" id="KW-0813">Transport</keyword>
<keyword evidence="6" id="KW-0509">mRNA transport</keyword>
<feature type="domain" description="TAP-C" evidence="11">
    <location>
        <begin position="594"/>
        <end position="648"/>
    </location>
</feature>
<dbReference type="Pfam" id="PF22602">
    <property type="entry name" value="NXF_NTF2"/>
    <property type="match status" value="1"/>
</dbReference>
<dbReference type="Gene3D" id="3.80.10.10">
    <property type="entry name" value="Ribonuclease Inhibitor"/>
    <property type="match status" value="1"/>
</dbReference>
<dbReference type="InterPro" id="IPR015245">
    <property type="entry name" value="Tap_RNA-bd"/>
</dbReference>
<dbReference type="PROSITE" id="PS51281">
    <property type="entry name" value="TAP_C"/>
    <property type="match status" value="1"/>
</dbReference>
<keyword evidence="5" id="KW-0677">Repeat</keyword>
<proteinExistence type="inferred from homology"/>
<evidence type="ECO:0000313" key="12">
    <source>
        <dbReference type="Proteomes" id="UP000504631"/>
    </source>
</evidence>
<evidence type="ECO:0000256" key="5">
    <source>
        <dbReference type="ARBA" id="ARBA00022737"/>
    </source>
</evidence>
<dbReference type="SMART" id="SM00804">
    <property type="entry name" value="TAP_C"/>
    <property type="match status" value="1"/>
</dbReference>
<dbReference type="Gene3D" id="3.10.450.50">
    <property type="match status" value="1"/>
</dbReference>
<dbReference type="InterPro" id="IPR012677">
    <property type="entry name" value="Nucleotide-bd_a/b_plait_sf"/>
</dbReference>
<dbReference type="KEGG" id="bvk:117241297"/>
<keyword evidence="8" id="KW-0539">Nucleus</keyword>
<dbReference type="InterPro" id="IPR035979">
    <property type="entry name" value="RBD_domain_sf"/>
</dbReference>
<dbReference type="GO" id="GO:0005737">
    <property type="term" value="C:cytoplasm"/>
    <property type="evidence" value="ECO:0007669"/>
    <property type="project" value="InterPro"/>
</dbReference>
<evidence type="ECO:0000256" key="4">
    <source>
        <dbReference type="ARBA" id="ARBA00022614"/>
    </source>
</evidence>
<dbReference type="SUPFAM" id="SSF52058">
    <property type="entry name" value="L domain-like"/>
    <property type="match status" value="1"/>
</dbReference>
<keyword evidence="4" id="KW-0433">Leucine-rich repeat</keyword>
<evidence type="ECO:0000256" key="8">
    <source>
        <dbReference type="ARBA" id="ARBA00023242"/>
    </source>
</evidence>
<evidence type="ECO:0000259" key="10">
    <source>
        <dbReference type="PROSITE" id="PS50177"/>
    </source>
</evidence>
<dbReference type="FunFam" id="3.10.450.50:FF:000004">
    <property type="entry name" value="Nuclear RNA export factor 1"/>
    <property type="match status" value="1"/>
</dbReference>
<dbReference type="PROSITE" id="PS50177">
    <property type="entry name" value="NTF2_DOMAIN"/>
    <property type="match status" value="1"/>
</dbReference>
<gene>
    <name evidence="13" type="primary">LOC117241297</name>
</gene>
<feature type="region of interest" description="Disordered" evidence="9">
    <location>
        <begin position="555"/>
        <end position="587"/>
    </location>
</feature>
<dbReference type="Pfam" id="PF24048">
    <property type="entry name" value="LRR_NXF1-5"/>
    <property type="match status" value="1"/>
</dbReference>
<feature type="region of interest" description="Disordered" evidence="9">
    <location>
        <begin position="1"/>
        <end position="58"/>
    </location>
</feature>
<dbReference type="CDD" id="cd00780">
    <property type="entry name" value="NTF2"/>
    <property type="match status" value="1"/>
</dbReference>
<feature type="compositionally biased region" description="Basic and acidic residues" evidence="9">
    <location>
        <begin position="19"/>
        <end position="37"/>
    </location>
</feature>
<evidence type="ECO:0000259" key="11">
    <source>
        <dbReference type="PROSITE" id="PS51281"/>
    </source>
</evidence>
<dbReference type="Gene3D" id="1.10.8.10">
    <property type="entry name" value="DNA helicase RuvA subunit, C-terminal domain"/>
    <property type="match status" value="1"/>
</dbReference>
<name>A0A6J3LH27_9HYME</name>
<dbReference type="FunFam" id="3.80.10.10:FF:000384">
    <property type="entry name" value="Nuclear RNA export factor 1"/>
    <property type="match status" value="1"/>
</dbReference>
<sequence>MPKKSNKSQWGGRGGRPGNFDDKHYFGHDDRVPRNDRGSYLSNRPRVSFKTQARPTRDVPRSLTLACLDEDVQMATSSNNNNNNRQVIITGRNRRTQRGRNSPVPHRRYRSSLVPRPKRFPMGETNWYKITIPYGQKYDKDYIINNLLSYIAPETFLPIMYRVFGNEANFYVDDEKIAVALLDCDRKITTTDGYKLLVRVSKSPFPQCEIDAKLKERLKQAMSKRYMHATNALDLSRFHRDPDLVSDYFCALFQPSILKTVLDIVSEYIPDLEALNLDGNKLQTIQYLNILNRKFLKLKILYIGDNRIKDINQLDIIKDLKLEELKLAGNPICNKYKSRQNDYISDVRRRFPKLLRLDGMDLPKPILFDVVDEGNKIPPSQRMFVANAKAQEVASQFLQQYFLIFDSENRQPLLDAYVEHACFSMTVSYPPHYTNKLNGYLMENRNLMENKNLMDNRNLYRTNDTNRRQKLLKHGRLPVVSFISQMPQTSHYLNTFTMDINLITAGIMLITVTGLFKELDKKEQPIRYFNRTFIIVPEGNGYCIRNEQLHISQPTDAQLKQLSSQPQAQIPNPGSQTPSISGNEESLTVQLPEDVKQQMTMTLSQQTNMNLEWSLKCLQEVSWNYDNALSAFQEFYKRGQVPAEAFNK</sequence>
<dbReference type="InterPro" id="IPR002075">
    <property type="entry name" value="NTF2_dom"/>
</dbReference>
<dbReference type="GO" id="GO:0016973">
    <property type="term" value="P:poly(A)+ mRNA export from nucleus"/>
    <property type="evidence" value="ECO:0007669"/>
    <property type="project" value="TreeGrafter"/>
</dbReference>
<organism evidence="12 13">
    <name type="scientific">Bombus vosnesenskii</name>
    <dbReference type="NCBI Taxonomy" id="207650"/>
    <lineage>
        <taxon>Eukaryota</taxon>
        <taxon>Metazoa</taxon>
        <taxon>Ecdysozoa</taxon>
        <taxon>Arthropoda</taxon>
        <taxon>Hexapoda</taxon>
        <taxon>Insecta</taxon>
        <taxon>Pterygota</taxon>
        <taxon>Neoptera</taxon>
        <taxon>Endopterygota</taxon>
        <taxon>Hymenoptera</taxon>
        <taxon>Apocrita</taxon>
        <taxon>Aculeata</taxon>
        <taxon>Apoidea</taxon>
        <taxon>Anthophila</taxon>
        <taxon>Apidae</taxon>
        <taxon>Bombus</taxon>
        <taxon>Pyrobombus</taxon>
    </lineage>
</organism>
<evidence type="ECO:0000313" key="13">
    <source>
        <dbReference type="RefSeq" id="XP_033363149.1"/>
    </source>
</evidence>
<dbReference type="Proteomes" id="UP000504631">
    <property type="component" value="Unplaced"/>
</dbReference>
<dbReference type="GO" id="GO:0005654">
    <property type="term" value="C:nucleoplasm"/>
    <property type="evidence" value="ECO:0007669"/>
    <property type="project" value="UniProtKB-SubCell"/>
</dbReference>
<evidence type="ECO:0000256" key="3">
    <source>
        <dbReference type="ARBA" id="ARBA00022448"/>
    </source>
</evidence>
<comment type="subcellular location">
    <subcellularLocation>
        <location evidence="1">Nucleus</location>
        <location evidence="1">Nucleoplasm</location>
    </subcellularLocation>
</comment>
<keyword evidence="7" id="KW-0694">RNA-binding</keyword>
<dbReference type="InterPro" id="IPR032675">
    <property type="entry name" value="LRR_dom_sf"/>
</dbReference>
<dbReference type="InterPro" id="IPR018222">
    <property type="entry name" value="Nuclear_transport_factor_2_euk"/>
</dbReference>
<dbReference type="SUPFAM" id="SSF54928">
    <property type="entry name" value="RNA-binding domain, RBD"/>
    <property type="match status" value="1"/>
</dbReference>
<evidence type="ECO:0000256" key="9">
    <source>
        <dbReference type="SAM" id="MobiDB-lite"/>
    </source>
</evidence>
<keyword evidence="12" id="KW-1185">Reference proteome</keyword>
<evidence type="ECO:0000256" key="2">
    <source>
        <dbReference type="ARBA" id="ARBA00009285"/>
    </source>
</evidence>
<dbReference type="SUPFAM" id="SSF46934">
    <property type="entry name" value="UBA-like"/>
    <property type="match status" value="1"/>
</dbReference>
<dbReference type="InterPro" id="IPR032710">
    <property type="entry name" value="NTF2-like_dom_sf"/>
</dbReference>
<dbReference type="AlphaFoldDB" id="A0A6J3LH27"/>
<dbReference type="InterPro" id="IPR009060">
    <property type="entry name" value="UBA-like_sf"/>
</dbReference>
<dbReference type="SUPFAM" id="SSF54427">
    <property type="entry name" value="NTF2-like"/>
    <property type="match status" value="1"/>
</dbReference>
<evidence type="ECO:0000256" key="7">
    <source>
        <dbReference type="ARBA" id="ARBA00022884"/>
    </source>
</evidence>
<comment type="similarity">
    <text evidence="2">Belongs to the NXF family.</text>
</comment>
<dbReference type="InterPro" id="IPR030217">
    <property type="entry name" value="NXF_fam"/>
</dbReference>
<dbReference type="InterPro" id="IPR057125">
    <property type="entry name" value="NXF1/2/3/5-like_LRR"/>
</dbReference>
<dbReference type="RefSeq" id="XP_033363149.1">
    <property type="nucleotide sequence ID" value="XM_033507258.1"/>
</dbReference>
<feature type="domain" description="NTF2" evidence="10">
    <location>
        <begin position="393"/>
        <end position="551"/>
    </location>
</feature>
<accession>A0A6J3LH27</accession>
<dbReference type="PROSITE" id="PS51450">
    <property type="entry name" value="LRR"/>
    <property type="match status" value="2"/>
</dbReference>
<evidence type="ECO:0000256" key="6">
    <source>
        <dbReference type="ARBA" id="ARBA00022816"/>
    </source>
</evidence>